<dbReference type="EMBL" id="JAGYPJ010000002">
    <property type="protein sequence ID" value="MBS4202344.1"/>
    <property type="molecule type" value="Genomic_DNA"/>
</dbReference>
<keyword evidence="1" id="KW-0472">Membrane</keyword>
<keyword evidence="1" id="KW-1133">Transmembrane helix</keyword>
<proteinExistence type="predicted"/>
<evidence type="ECO:0000313" key="3">
    <source>
        <dbReference type="Proteomes" id="UP000682713"/>
    </source>
</evidence>
<sequence>MYTVLTYFVTLFVIVISVFISLLIKYELEKMFREKRDVIPFHICNVLITLMVSFGAHTVMTIYIVGKEVNFLLQLVILLFMIFPIYFVGHLAFVKYKFKYWPYETTDNEKVIVLNEQYLIKKKLPLRLRNYNAAAKENKSKK</sequence>
<reference evidence="2 3" key="1">
    <citation type="submission" date="2021-05" db="EMBL/GenBank/DDBJ databases">
        <title>Novel Bacillus species.</title>
        <authorList>
            <person name="Liu G."/>
        </authorList>
    </citation>
    <scope>NUCLEOTIDE SEQUENCE [LARGE SCALE GENOMIC DNA]</scope>
    <source>
        <strain evidence="2 3">FJAT-49732</strain>
    </source>
</reference>
<accession>A0A942TUC7</accession>
<keyword evidence="1" id="KW-0812">Transmembrane</keyword>
<feature type="transmembrane region" description="Helical" evidence="1">
    <location>
        <begin position="38"/>
        <end position="65"/>
    </location>
</feature>
<feature type="transmembrane region" description="Helical" evidence="1">
    <location>
        <begin position="71"/>
        <end position="93"/>
    </location>
</feature>
<protein>
    <submittedName>
        <fullName evidence="2">Uncharacterized protein</fullName>
    </submittedName>
</protein>
<evidence type="ECO:0000313" key="2">
    <source>
        <dbReference type="EMBL" id="MBS4202344.1"/>
    </source>
</evidence>
<dbReference type="Proteomes" id="UP000682713">
    <property type="component" value="Unassembled WGS sequence"/>
</dbReference>
<evidence type="ECO:0000256" key="1">
    <source>
        <dbReference type="SAM" id="Phobius"/>
    </source>
</evidence>
<dbReference type="RefSeq" id="WP_213113129.1">
    <property type="nucleotide sequence ID" value="NZ_JAGYPJ010000002.1"/>
</dbReference>
<name>A0A942TUC7_9BACI</name>
<comment type="caution">
    <text evidence="2">The sequence shown here is derived from an EMBL/GenBank/DDBJ whole genome shotgun (WGS) entry which is preliminary data.</text>
</comment>
<feature type="transmembrane region" description="Helical" evidence="1">
    <location>
        <begin position="6"/>
        <end position="26"/>
    </location>
</feature>
<organism evidence="2 3">
    <name type="scientific">Lederbergia citrisecunda</name>
    <dbReference type="NCBI Taxonomy" id="2833583"/>
    <lineage>
        <taxon>Bacteria</taxon>
        <taxon>Bacillati</taxon>
        <taxon>Bacillota</taxon>
        <taxon>Bacilli</taxon>
        <taxon>Bacillales</taxon>
        <taxon>Bacillaceae</taxon>
        <taxon>Lederbergia</taxon>
    </lineage>
</organism>
<gene>
    <name evidence="2" type="ORF">KHA93_22340</name>
</gene>
<dbReference type="AlphaFoldDB" id="A0A942TUC7"/>
<keyword evidence="3" id="KW-1185">Reference proteome</keyword>